<dbReference type="PANTHER" id="PTHR22878">
    <property type="entry name" value="DYNEIN HEAVY CHAIN 6, AXONEMAL-LIKE-RELATED"/>
    <property type="match status" value="1"/>
</dbReference>
<keyword evidence="3" id="KW-1185">Reference proteome</keyword>
<dbReference type="Gene3D" id="3.40.50.300">
    <property type="entry name" value="P-loop containing nucleotide triphosphate hydrolases"/>
    <property type="match status" value="1"/>
</dbReference>
<reference evidence="2 3" key="1">
    <citation type="journal article" date="2021" name="Elife">
        <title>Chloroplast acquisition without the gene transfer in kleptoplastic sea slugs, Plakobranchus ocellatus.</title>
        <authorList>
            <person name="Maeda T."/>
            <person name="Takahashi S."/>
            <person name="Yoshida T."/>
            <person name="Shimamura S."/>
            <person name="Takaki Y."/>
            <person name="Nagai Y."/>
            <person name="Toyoda A."/>
            <person name="Suzuki Y."/>
            <person name="Arimoto A."/>
            <person name="Ishii H."/>
            <person name="Satoh N."/>
            <person name="Nishiyama T."/>
            <person name="Hasebe M."/>
            <person name="Maruyama T."/>
            <person name="Minagawa J."/>
            <person name="Obokata J."/>
            <person name="Shigenobu S."/>
        </authorList>
    </citation>
    <scope>NUCLEOTIDE SEQUENCE [LARGE SCALE GENOMIC DNA]</scope>
</reference>
<dbReference type="GO" id="GO:0051959">
    <property type="term" value="F:dynein light intermediate chain binding"/>
    <property type="evidence" value="ECO:0007669"/>
    <property type="project" value="InterPro"/>
</dbReference>
<dbReference type="Pfam" id="PF12775">
    <property type="entry name" value="AAA_7"/>
    <property type="match status" value="1"/>
</dbReference>
<dbReference type="Proteomes" id="UP000735302">
    <property type="component" value="Unassembled WGS sequence"/>
</dbReference>
<accession>A0AAV4BA72</accession>
<dbReference type="AlphaFoldDB" id="A0AAV4BA72"/>
<feature type="domain" description="Dynein 2 heavy chain 1 cytoplasmic ATPase lid" evidence="1">
    <location>
        <begin position="106"/>
        <end position="180"/>
    </location>
</feature>
<dbReference type="Pfam" id="PF22597">
    <property type="entry name" value="DYN_lid"/>
    <property type="match status" value="1"/>
</dbReference>
<dbReference type="InterPro" id="IPR026983">
    <property type="entry name" value="DHC"/>
</dbReference>
<name>A0AAV4BA72_9GAST</name>
<dbReference type="GO" id="GO:0045505">
    <property type="term" value="F:dynein intermediate chain binding"/>
    <property type="evidence" value="ECO:0007669"/>
    <property type="project" value="InterPro"/>
</dbReference>
<dbReference type="InterPro" id="IPR054354">
    <property type="entry name" value="DYNC2H1-like_lid"/>
</dbReference>
<dbReference type="EMBL" id="BLXT01004610">
    <property type="protein sequence ID" value="GFO15609.1"/>
    <property type="molecule type" value="Genomic_DNA"/>
</dbReference>
<proteinExistence type="predicted"/>
<sequence length="185" mass="21433">MSMPQKEVYGAQPPLELLRQFIDHGHWYDLKDTSTLTLVDIQIMAAMAPPGGARNTITSRLSRHFSVVSMNPFSDETMNKIFSTLITTYLKNQECTMDYVAVGIHIVQSTMEIYKAAMTNLLPTPNKSHYVFNLRDFSRVVLGCCLIKKNEITDKTVFARLWVHEVFRVFYDRLTDDEDRVWLFK</sequence>
<evidence type="ECO:0000313" key="3">
    <source>
        <dbReference type="Proteomes" id="UP000735302"/>
    </source>
</evidence>
<dbReference type="Gene3D" id="1.20.920.30">
    <property type="match status" value="1"/>
</dbReference>
<organism evidence="2 3">
    <name type="scientific">Plakobranchus ocellatus</name>
    <dbReference type="NCBI Taxonomy" id="259542"/>
    <lineage>
        <taxon>Eukaryota</taxon>
        <taxon>Metazoa</taxon>
        <taxon>Spiralia</taxon>
        <taxon>Lophotrochozoa</taxon>
        <taxon>Mollusca</taxon>
        <taxon>Gastropoda</taxon>
        <taxon>Heterobranchia</taxon>
        <taxon>Euthyneura</taxon>
        <taxon>Panpulmonata</taxon>
        <taxon>Sacoglossa</taxon>
        <taxon>Placobranchoidea</taxon>
        <taxon>Plakobranchidae</taxon>
        <taxon>Plakobranchus</taxon>
    </lineage>
</organism>
<dbReference type="SUPFAM" id="SSF52540">
    <property type="entry name" value="P-loop containing nucleoside triphosphate hydrolases"/>
    <property type="match status" value="1"/>
</dbReference>
<comment type="caution">
    <text evidence="2">The sequence shown here is derived from an EMBL/GenBank/DDBJ whole genome shotgun (WGS) entry which is preliminary data.</text>
</comment>
<dbReference type="FunFam" id="1.20.920.30:FF:000002">
    <property type="entry name" value="Dynein axonemal heavy chain 3"/>
    <property type="match status" value="1"/>
</dbReference>
<dbReference type="GO" id="GO:0007018">
    <property type="term" value="P:microtubule-based movement"/>
    <property type="evidence" value="ECO:0007669"/>
    <property type="project" value="InterPro"/>
</dbReference>
<protein>
    <submittedName>
        <fullName evidence="2">Dynein heavy chain 12, axonemal-like</fullName>
    </submittedName>
</protein>
<evidence type="ECO:0000259" key="1">
    <source>
        <dbReference type="Pfam" id="PF22597"/>
    </source>
</evidence>
<dbReference type="PANTHER" id="PTHR22878:SF70">
    <property type="entry name" value="DYNEIN HEAVY CHAIN 2, AXONEMAL"/>
    <property type="match status" value="1"/>
</dbReference>
<gene>
    <name evidence="2" type="ORF">PoB_004211400</name>
</gene>
<dbReference type="InterPro" id="IPR027417">
    <property type="entry name" value="P-loop_NTPase"/>
</dbReference>
<evidence type="ECO:0000313" key="2">
    <source>
        <dbReference type="EMBL" id="GFO15609.1"/>
    </source>
</evidence>
<dbReference type="GO" id="GO:0030286">
    <property type="term" value="C:dynein complex"/>
    <property type="evidence" value="ECO:0007669"/>
    <property type="project" value="InterPro"/>
</dbReference>